<protein>
    <submittedName>
        <fullName evidence="2">Uncharacterized protein</fullName>
    </submittedName>
</protein>
<reference evidence="2" key="2">
    <citation type="submission" date="2022-10" db="EMBL/GenBank/DDBJ databases">
        <authorList>
            <person name="Ngo T.-E."/>
        </authorList>
    </citation>
    <scope>NUCLEOTIDE SEQUENCE</scope>
    <source>
        <strain evidence="2">JHB</strain>
    </source>
</reference>
<dbReference type="Proteomes" id="UP000176944">
    <property type="component" value="Chromosome"/>
</dbReference>
<gene>
    <name evidence="2" type="ORF">BJP36_43270</name>
</gene>
<feature type="region of interest" description="Disordered" evidence="1">
    <location>
        <begin position="38"/>
        <end position="69"/>
    </location>
</feature>
<accession>A0A9Q9UVU2</accession>
<dbReference type="AlphaFoldDB" id="A0A9Q9UVU2"/>
<name>A0A9Q9UVU2_MOOP1</name>
<sequence length="69" mass="7610">MLGWNSSSFVIEKHLKPSLYKGFRLNLVWIYSNIGNRESGIGNRNPPLTPPRRGTGIGNRESGIGNRAG</sequence>
<evidence type="ECO:0000256" key="1">
    <source>
        <dbReference type="SAM" id="MobiDB-lite"/>
    </source>
</evidence>
<evidence type="ECO:0000313" key="2">
    <source>
        <dbReference type="EMBL" id="WAN69184.1"/>
    </source>
</evidence>
<reference evidence="2" key="1">
    <citation type="journal article" date="2017" name="Proc. Natl. Acad. Sci. U.S.A.">
        <title>Comparative genomics uncovers the prolific and distinctive metabolic potential of the cyanobacterial genus Moorea.</title>
        <authorList>
            <person name="Leao T."/>
            <person name="Castelao G."/>
            <person name="Korobeynikov A."/>
            <person name="Monroe E.A."/>
            <person name="Podell S."/>
            <person name="Glukhov E."/>
            <person name="Allen E.E."/>
            <person name="Gerwick W.H."/>
            <person name="Gerwick L."/>
        </authorList>
    </citation>
    <scope>NUCLEOTIDE SEQUENCE</scope>
    <source>
        <strain evidence="2">JHB</strain>
    </source>
</reference>
<dbReference type="EMBL" id="CP017708">
    <property type="protein sequence ID" value="WAN69184.1"/>
    <property type="molecule type" value="Genomic_DNA"/>
</dbReference>
<organism evidence="2">
    <name type="scientific">Moorena producens (strain JHB)</name>
    <dbReference type="NCBI Taxonomy" id="1454205"/>
    <lineage>
        <taxon>Bacteria</taxon>
        <taxon>Bacillati</taxon>
        <taxon>Cyanobacteriota</taxon>
        <taxon>Cyanophyceae</taxon>
        <taxon>Coleofasciculales</taxon>
        <taxon>Coleofasciculaceae</taxon>
        <taxon>Moorena</taxon>
    </lineage>
</organism>
<proteinExistence type="predicted"/>